<evidence type="ECO:0000256" key="1">
    <source>
        <dbReference type="SAM" id="MobiDB-lite"/>
    </source>
</evidence>
<feature type="transmembrane region" description="Helical" evidence="2">
    <location>
        <begin position="68"/>
        <end position="89"/>
    </location>
</feature>
<name>A0A6A9UU64_9ACTN</name>
<proteinExistence type="predicted"/>
<dbReference type="InterPro" id="IPR002931">
    <property type="entry name" value="Transglutaminase-like"/>
</dbReference>
<gene>
    <name evidence="5" type="ORF">GC722_04410</name>
</gene>
<evidence type="ECO:0000259" key="3">
    <source>
        <dbReference type="Pfam" id="PF01841"/>
    </source>
</evidence>
<evidence type="ECO:0000313" key="5">
    <source>
        <dbReference type="EMBL" id="MVA75275.1"/>
    </source>
</evidence>
<dbReference type="InterPro" id="IPR021878">
    <property type="entry name" value="TgpA_N"/>
</dbReference>
<feature type="domain" description="Transglutaminase-like" evidence="3">
    <location>
        <begin position="484"/>
        <end position="598"/>
    </location>
</feature>
<feature type="transmembrane region" description="Helical" evidence="2">
    <location>
        <begin position="208"/>
        <end position="226"/>
    </location>
</feature>
<evidence type="ECO:0000256" key="2">
    <source>
        <dbReference type="SAM" id="Phobius"/>
    </source>
</evidence>
<feature type="region of interest" description="Disordered" evidence="1">
    <location>
        <begin position="596"/>
        <end position="652"/>
    </location>
</feature>
<feature type="compositionally biased region" description="Pro residues" evidence="1">
    <location>
        <begin position="623"/>
        <end position="642"/>
    </location>
</feature>
<feature type="compositionally biased region" description="Basic and acidic residues" evidence="1">
    <location>
        <begin position="643"/>
        <end position="652"/>
    </location>
</feature>
<reference evidence="5 6" key="1">
    <citation type="submission" date="2019-12" db="EMBL/GenBank/DDBJ databases">
        <title>Auraticoccus cholistani sp. nov., an actinomycete isolated from soil of Cholistan desert.</title>
        <authorList>
            <person name="Cheema M.T."/>
        </authorList>
    </citation>
    <scope>NUCLEOTIDE SEQUENCE [LARGE SCALE GENOMIC DNA]</scope>
    <source>
        <strain evidence="5 6">F435</strain>
    </source>
</reference>
<dbReference type="Gene3D" id="3.10.620.30">
    <property type="match status" value="1"/>
</dbReference>
<evidence type="ECO:0000259" key="4">
    <source>
        <dbReference type="Pfam" id="PF11992"/>
    </source>
</evidence>
<feature type="transmembrane region" description="Helical" evidence="2">
    <location>
        <begin position="121"/>
        <end position="140"/>
    </location>
</feature>
<keyword evidence="2" id="KW-1133">Transmembrane helix</keyword>
<keyword evidence="2" id="KW-0472">Membrane</keyword>
<feature type="transmembrane region" description="Helical" evidence="2">
    <location>
        <begin position="232"/>
        <end position="248"/>
    </location>
</feature>
<feature type="region of interest" description="Disordered" evidence="1">
    <location>
        <begin position="1"/>
        <end position="28"/>
    </location>
</feature>
<feature type="transmembrane region" description="Helical" evidence="2">
    <location>
        <begin position="657"/>
        <end position="684"/>
    </location>
</feature>
<dbReference type="RefSeq" id="WP_156608282.1">
    <property type="nucleotide sequence ID" value="NZ_WPCU01000004.1"/>
</dbReference>
<dbReference type="SUPFAM" id="SSF54001">
    <property type="entry name" value="Cysteine proteinases"/>
    <property type="match status" value="1"/>
</dbReference>
<keyword evidence="2" id="KW-0812">Transmembrane</keyword>
<feature type="transmembrane region" description="Helical" evidence="2">
    <location>
        <begin position="95"/>
        <end position="114"/>
    </location>
</feature>
<dbReference type="EMBL" id="WPCU01000004">
    <property type="protein sequence ID" value="MVA75275.1"/>
    <property type="molecule type" value="Genomic_DNA"/>
</dbReference>
<dbReference type="Pfam" id="PF01841">
    <property type="entry name" value="Transglut_core"/>
    <property type="match status" value="1"/>
</dbReference>
<evidence type="ECO:0000313" key="6">
    <source>
        <dbReference type="Proteomes" id="UP000435304"/>
    </source>
</evidence>
<feature type="transmembrane region" description="Helical" evidence="2">
    <location>
        <begin position="181"/>
        <end position="201"/>
    </location>
</feature>
<dbReference type="Pfam" id="PF11992">
    <property type="entry name" value="TgpA_N"/>
    <property type="match status" value="1"/>
</dbReference>
<dbReference type="PANTHER" id="PTHR42736">
    <property type="entry name" value="PROTEIN-GLUTAMINE GAMMA-GLUTAMYLTRANSFERASE"/>
    <property type="match status" value="1"/>
</dbReference>
<dbReference type="Proteomes" id="UP000435304">
    <property type="component" value="Unassembled WGS sequence"/>
</dbReference>
<accession>A0A6A9UU64</accession>
<sequence>MTQPTRHDGSTRHDQSTRGSSRLGGTGAAGLPEATDLAASRFTLDQVDGTLPGLTLSGLRGRDRWLRLAVDTGALLVLLALAAVTFQLTFGGVQVWVAALGGAVLGLAIGVLGAWRRLPTWQVAVLVAAGYLLFGGALALPGTTTAGLPGLRTLTDLVFGVVTSWRGLLTVDAPVEGIGELMVVPLITMLLAGVVGSSVALRSTRPTLAWLAPATALGVGISFGIAEAHLPVLVGVGFALVALTWTAYRRDTIRQSLLGQRRTTRWQSAVLAVGVLAVAAGVAGASAPLVEPDGYRTVLREEVEPPLDVLDYPSPLQSFRGNIKDHEEDTLLTLSGLPEDAAVRIATLDTYDGITFNVSSEESAGRDSGLFKRMGRSVPEDTEGTAATVTVTVNGYSGVWLPTVGKVTRARFTSPRGEEVRENLFYNRVSGTGITTVGVREGDSYTLDVVVPREPTTDQIRSAEAGDAELAPAEPVPDPVADAAQRWSAGSASSGEALLAVEEELRRGFYSNGLEGDAPSPSGHSAGRIQQLLDEDQMIGDEEQYAVAMALAARSLGVPSRVVYGYQPESSGEVAIKGRDVTAWTEVQLEGLGWVILRPTPDKSQAPEPDESEREARPRPQVDNPPPPPERPDYQPPDNTPPEEPKTDEDDRSRIDWGLVGLVAAAVGIPLLLLGLPVALVLGLKARRRKARLLAATTSARVAGGWAEVVDRARDLGVTPAPTATRREVAATVVQHFPTTREGPANPHDLAWRADVSTFGPRQPSQAQVDLYWQGVDELRHSMGESVSWWRRLRAALSPASLRR</sequence>
<comment type="caution">
    <text evidence="5">The sequence shown here is derived from an EMBL/GenBank/DDBJ whole genome shotgun (WGS) entry which is preliminary data.</text>
</comment>
<feature type="compositionally biased region" description="Basic and acidic residues" evidence="1">
    <location>
        <begin position="1"/>
        <end position="16"/>
    </location>
</feature>
<dbReference type="InterPro" id="IPR052901">
    <property type="entry name" value="Bact_TGase-like"/>
</dbReference>
<dbReference type="AlphaFoldDB" id="A0A6A9UU64"/>
<dbReference type="InterPro" id="IPR038765">
    <property type="entry name" value="Papain-like_cys_pep_sf"/>
</dbReference>
<keyword evidence="6" id="KW-1185">Reference proteome</keyword>
<protein>
    <submittedName>
        <fullName evidence="5">Transglutaminase domain-containing protein</fullName>
    </submittedName>
</protein>
<organism evidence="5 6">
    <name type="scientific">Auraticoccus cholistanensis</name>
    <dbReference type="NCBI Taxonomy" id="2656650"/>
    <lineage>
        <taxon>Bacteria</taxon>
        <taxon>Bacillati</taxon>
        <taxon>Actinomycetota</taxon>
        <taxon>Actinomycetes</taxon>
        <taxon>Propionibacteriales</taxon>
        <taxon>Propionibacteriaceae</taxon>
        <taxon>Auraticoccus</taxon>
    </lineage>
</organism>
<dbReference type="PANTHER" id="PTHR42736:SF1">
    <property type="entry name" value="PROTEIN-GLUTAMINE GAMMA-GLUTAMYLTRANSFERASE"/>
    <property type="match status" value="1"/>
</dbReference>
<feature type="transmembrane region" description="Helical" evidence="2">
    <location>
        <begin position="269"/>
        <end position="290"/>
    </location>
</feature>
<feature type="domain" description="Protein-glutamine gamma-glutamyltransferase TgpA N-terminal" evidence="4">
    <location>
        <begin position="78"/>
        <end position="452"/>
    </location>
</feature>